<evidence type="ECO:0000259" key="1">
    <source>
        <dbReference type="Pfam" id="PF00535"/>
    </source>
</evidence>
<evidence type="ECO:0000313" key="2">
    <source>
        <dbReference type="EMBL" id="MCD9880204.1"/>
    </source>
</evidence>
<organism evidence="2 3">
    <name type="scientific">Streptomyces guryensis</name>
    <dbReference type="NCBI Taxonomy" id="2886947"/>
    <lineage>
        <taxon>Bacteria</taxon>
        <taxon>Bacillati</taxon>
        <taxon>Actinomycetota</taxon>
        <taxon>Actinomycetes</taxon>
        <taxon>Kitasatosporales</taxon>
        <taxon>Streptomycetaceae</taxon>
        <taxon>Streptomyces</taxon>
    </lineage>
</organism>
<dbReference type="RefSeq" id="WP_232655146.1">
    <property type="nucleotide sequence ID" value="NZ_JAJSBI010000037.1"/>
</dbReference>
<accession>A0A9Q3VZ06</accession>
<dbReference type="GO" id="GO:0016758">
    <property type="term" value="F:hexosyltransferase activity"/>
    <property type="evidence" value="ECO:0007669"/>
    <property type="project" value="UniProtKB-ARBA"/>
</dbReference>
<proteinExistence type="predicted"/>
<keyword evidence="3" id="KW-1185">Reference proteome</keyword>
<dbReference type="InterPro" id="IPR029044">
    <property type="entry name" value="Nucleotide-diphossugar_trans"/>
</dbReference>
<gene>
    <name evidence="2" type="ORF">LJ657_42955</name>
</gene>
<dbReference type="PANTHER" id="PTHR22916:SF3">
    <property type="entry name" value="UDP-GLCNAC:BETAGAL BETA-1,3-N-ACETYLGLUCOSAMINYLTRANSFERASE-LIKE PROTEIN 1"/>
    <property type="match status" value="1"/>
</dbReference>
<dbReference type="PANTHER" id="PTHR22916">
    <property type="entry name" value="GLYCOSYLTRANSFERASE"/>
    <property type="match status" value="1"/>
</dbReference>
<dbReference type="Proteomes" id="UP001108029">
    <property type="component" value="Unassembled WGS sequence"/>
</dbReference>
<dbReference type="SUPFAM" id="SSF53448">
    <property type="entry name" value="Nucleotide-diphospho-sugar transferases"/>
    <property type="match status" value="1"/>
</dbReference>
<evidence type="ECO:0000313" key="3">
    <source>
        <dbReference type="Proteomes" id="UP001108029"/>
    </source>
</evidence>
<reference evidence="2" key="1">
    <citation type="submission" date="2021-12" db="EMBL/GenBank/DDBJ databases">
        <authorList>
            <person name="Lee J.-H."/>
            <person name="Kim S.-B."/>
        </authorList>
    </citation>
    <scope>NUCLEOTIDE SEQUENCE</scope>
    <source>
        <strain evidence="2">NR30</strain>
    </source>
</reference>
<name>A0A9Q3VZ06_9ACTN</name>
<protein>
    <submittedName>
        <fullName evidence="2">Glycosyltransferase</fullName>
    </submittedName>
</protein>
<sequence length="266" mass="29536">MSLFPGLPLVTVVTPTRNRPAELARAMASVAGQRGIRVEHLVIGDDCPALADPSIVRDLSERFPYAVIKNVTGAEHAGLPRDYLPARLAALRNTGIAAANGDWIAQLDDDNEFEPDHLSSLLECLAASPGVEIAHSWRRLFSPDGSPYEVAGENPWHPDPELRASSYARLVELGVFRPGSSVVRDALRAGGEEFNGVDTSELLVSREMHERFPFPTTYSRWWRKLEWTEDYAWCVLLDRAKVPMVCSEKPTLRYFMGGYSNASVTR</sequence>
<dbReference type="Gene3D" id="3.90.550.10">
    <property type="entry name" value="Spore Coat Polysaccharide Biosynthesis Protein SpsA, Chain A"/>
    <property type="match status" value="1"/>
</dbReference>
<comment type="caution">
    <text evidence="2">The sequence shown here is derived from an EMBL/GenBank/DDBJ whole genome shotgun (WGS) entry which is preliminary data.</text>
</comment>
<feature type="domain" description="Glycosyltransferase 2-like" evidence="1">
    <location>
        <begin position="88"/>
        <end position="146"/>
    </location>
</feature>
<dbReference type="AlphaFoldDB" id="A0A9Q3VZ06"/>
<dbReference type="CDD" id="cd00761">
    <property type="entry name" value="Glyco_tranf_GTA_type"/>
    <property type="match status" value="1"/>
</dbReference>
<dbReference type="InterPro" id="IPR001173">
    <property type="entry name" value="Glyco_trans_2-like"/>
</dbReference>
<dbReference type="EMBL" id="JAJSBI010000037">
    <property type="protein sequence ID" value="MCD9880204.1"/>
    <property type="molecule type" value="Genomic_DNA"/>
</dbReference>
<dbReference type="Pfam" id="PF00535">
    <property type="entry name" value="Glycos_transf_2"/>
    <property type="match status" value="1"/>
</dbReference>